<comment type="caution">
    <text evidence="9">The sequence shown here is derived from an EMBL/GenBank/DDBJ whole genome shotgun (WGS) entry which is preliminary data.</text>
</comment>
<dbReference type="AlphaFoldDB" id="A1ZSF8"/>
<comment type="subcellular location">
    <subcellularLocation>
        <location evidence="1">Cell membrane</location>
        <topology evidence="1">Multi-pass membrane protein</topology>
    </subcellularLocation>
</comment>
<proteinExistence type="inferred from homology"/>
<evidence type="ECO:0000256" key="2">
    <source>
        <dbReference type="ARBA" id="ARBA00009773"/>
    </source>
</evidence>
<feature type="transmembrane region" description="Helical" evidence="8">
    <location>
        <begin position="14"/>
        <end position="31"/>
    </location>
</feature>
<dbReference type="PANTHER" id="PTHR21716">
    <property type="entry name" value="TRANSMEMBRANE PROTEIN"/>
    <property type="match status" value="1"/>
</dbReference>
<evidence type="ECO:0000256" key="8">
    <source>
        <dbReference type="SAM" id="Phobius"/>
    </source>
</evidence>
<keyword evidence="3" id="KW-0813">Transport</keyword>
<feature type="transmembrane region" description="Helical" evidence="8">
    <location>
        <begin position="70"/>
        <end position="90"/>
    </location>
</feature>
<feature type="transmembrane region" description="Helical" evidence="8">
    <location>
        <begin position="250"/>
        <end position="276"/>
    </location>
</feature>
<keyword evidence="4" id="KW-1003">Cell membrane</keyword>
<feature type="transmembrane region" description="Helical" evidence="8">
    <location>
        <begin position="288"/>
        <end position="305"/>
    </location>
</feature>
<keyword evidence="10" id="KW-1185">Reference proteome</keyword>
<evidence type="ECO:0000313" key="10">
    <source>
        <dbReference type="Proteomes" id="UP000004095"/>
    </source>
</evidence>
<dbReference type="eggNOG" id="COG0628">
    <property type="taxonomic scope" value="Bacteria"/>
</dbReference>
<dbReference type="PANTHER" id="PTHR21716:SF53">
    <property type="entry name" value="PERMEASE PERM-RELATED"/>
    <property type="match status" value="1"/>
</dbReference>
<dbReference type="Pfam" id="PF01594">
    <property type="entry name" value="AI-2E_transport"/>
    <property type="match status" value="1"/>
</dbReference>
<keyword evidence="7 8" id="KW-0472">Membrane</keyword>
<name>A1ZSF8_MICM2</name>
<dbReference type="RefSeq" id="WP_002700461.1">
    <property type="nucleotide sequence ID" value="NZ_AAWS01000031.1"/>
</dbReference>
<feature type="transmembrane region" description="Helical" evidence="8">
    <location>
        <begin position="222"/>
        <end position="244"/>
    </location>
</feature>
<keyword evidence="6 8" id="KW-1133">Transmembrane helix</keyword>
<evidence type="ECO:0000256" key="5">
    <source>
        <dbReference type="ARBA" id="ARBA00022692"/>
    </source>
</evidence>
<evidence type="ECO:0000256" key="4">
    <source>
        <dbReference type="ARBA" id="ARBA00022475"/>
    </source>
</evidence>
<feature type="transmembrane region" description="Helical" evidence="8">
    <location>
        <begin position="37"/>
        <end position="58"/>
    </location>
</feature>
<dbReference type="InterPro" id="IPR002549">
    <property type="entry name" value="AI-2E-like"/>
</dbReference>
<reference evidence="9 10" key="1">
    <citation type="submission" date="2007-01" db="EMBL/GenBank/DDBJ databases">
        <authorList>
            <person name="Haygood M."/>
            <person name="Podell S."/>
            <person name="Anderson C."/>
            <person name="Hopkinson B."/>
            <person name="Roe K."/>
            <person name="Barbeau K."/>
            <person name="Gaasterland T."/>
            <person name="Ferriera S."/>
            <person name="Johnson J."/>
            <person name="Kravitz S."/>
            <person name="Beeson K."/>
            <person name="Sutton G."/>
            <person name="Rogers Y.-H."/>
            <person name="Friedman R."/>
            <person name="Frazier M."/>
            <person name="Venter J.C."/>
        </authorList>
    </citation>
    <scope>NUCLEOTIDE SEQUENCE [LARGE SCALE GENOMIC DNA]</scope>
    <source>
        <strain evidence="9 10">ATCC 23134</strain>
    </source>
</reference>
<evidence type="ECO:0000256" key="6">
    <source>
        <dbReference type="ARBA" id="ARBA00022989"/>
    </source>
</evidence>
<comment type="similarity">
    <text evidence="2">Belongs to the autoinducer-2 exporter (AI-2E) (TC 2.A.86) family.</text>
</comment>
<protein>
    <submittedName>
        <fullName evidence="9">Putative permease</fullName>
    </submittedName>
</protein>
<dbReference type="GO" id="GO:0005886">
    <property type="term" value="C:plasma membrane"/>
    <property type="evidence" value="ECO:0007669"/>
    <property type="project" value="UniProtKB-SubCell"/>
</dbReference>
<evidence type="ECO:0000256" key="7">
    <source>
        <dbReference type="ARBA" id="ARBA00023136"/>
    </source>
</evidence>
<accession>A1ZSF8</accession>
<feature type="transmembrane region" description="Helical" evidence="8">
    <location>
        <begin position="165"/>
        <end position="187"/>
    </location>
</feature>
<dbReference type="GO" id="GO:0055085">
    <property type="term" value="P:transmembrane transport"/>
    <property type="evidence" value="ECO:0007669"/>
    <property type="project" value="TreeGrafter"/>
</dbReference>
<gene>
    <name evidence="9" type="ORF">M23134_02957</name>
</gene>
<dbReference type="OrthoDB" id="1010875at2"/>
<keyword evidence="5 8" id="KW-0812">Transmembrane</keyword>
<evidence type="ECO:0000256" key="1">
    <source>
        <dbReference type="ARBA" id="ARBA00004651"/>
    </source>
</evidence>
<evidence type="ECO:0000313" key="9">
    <source>
        <dbReference type="EMBL" id="EAY26706.1"/>
    </source>
</evidence>
<organism evidence="9 10">
    <name type="scientific">Microscilla marina ATCC 23134</name>
    <dbReference type="NCBI Taxonomy" id="313606"/>
    <lineage>
        <taxon>Bacteria</taxon>
        <taxon>Pseudomonadati</taxon>
        <taxon>Bacteroidota</taxon>
        <taxon>Cytophagia</taxon>
        <taxon>Cytophagales</taxon>
        <taxon>Microscillaceae</taxon>
        <taxon>Microscilla</taxon>
    </lineage>
</organism>
<feature type="transmembrane region" description="Helical" evidence="8">
    <location>
        <begin position="325"/>
        <end position="353"/>
    </location>
</feature>
<evidence type="ECO:0000256" key="3">
    <source>
        <dbReference type="ARBA" id="ARBA00022448"/>
    </source>
</evidence>
<dbReference type="EMBL" id="AAWS01000031">
    <property type="protein sequence ID" value="EAY26706.1"/>
    <property type="molecule type" value="Genomic_DNA"/>
</dbReference>
<sequence length="379" mass="42350">MSLISNKPFTIDRVIRTAIWVAVIWGFFKALQYLSDILIPFAIAALLAYLINPLVIFLQEKVRIRNRVISVLLSLIVVFGLLTGLALILIPLVTKDISHMAEIVKGLAQDPQLDMKAQEYIPPSVWKEVNTLLNSDFFHTDKFANMAIDAAKKVLPNVIGLFNNVLHLLLSIMGLAIILLYLVFILLDYNKIMVQWTDLLPEQYHHTIKDVSTNFKKAMGSYFRAQTVIASLVGILFAIGFSIIDLPMAVVFGLFVGLLNLVPYLQNIAFIPAALFALVHSLDTGENFWIMMLLVLAIFAIVQLIQDALLTPKIMGDAIGLNPAVMLLSLSIWGKLLGLLGLIIALPMTFLIWSYYSRFLAKSDNHPETPLIPTPRPKE</sequence>
<dbReference type="Proteomes" id="UP000004095">
    <property type="component" value="Unassembled WGS sequence"/>
</dbReference>